<dbReference type="EMBL" id="CP000360">
    <property type="protein sequence ID" value="ABF40380.1"/>
    <property type="molecule type" value="Genomic_DNA"/>
</dbReference>
<dbReference type="EnsemblBacteria" id="ABF40380">
    <property type="protein sequence ID" value="ABF40380"/>
    <property type="gene ID" value="Acid345_1378"/>
</dbReference>
<proteinExistence type="predicted"/>
<sequence>MSPVLQPPRTYNQNHAPRKYTGKRRVSIYWTWSYPWETNRNPAELDNRFSTMTEVRRVAWPAYEGTDWDEMHFLQGIAGTLELFHRSTLSFQSVVGEVTEHPVAVFQRIDQAGYKLPIDERILADTDTLMVFGLDHLVSEQEAAPEEIAALREWLKREGTCLMIGPHHDVGFAEDPNQRQMEYLHHGDALVPRQQRFGQYTRSLMKALGVPVINQFGLRPAVVKGTRQIAPLTINRDLDKHNLLKGVTTFNFHPHLPHYALTSDYAAPIHVLTRQAIDLERPHPFTAAGNTEFNSFLWMPPNGERAGNILLADSTIFTTLFGGVDSLLTFWKNLATMPMASRADGNKTHAIA</sequence>
<evidence type="ECO:0000313" key="1">
    <source>
        <dbReference type="EMBL" id="ABF40380.1"/>
    </source>
</evidence>
<organism evidence="1 2">
    <name type="scientific">Koribacter versatilis (strain Ellin345)</name>
    <dbReference type="NCBI Taxonomy" id="204669"/>
    <lineage>
        <taxon>Bacteria</taxon>
        <taxon>Pseudomonadati</taxon>
        <taxon>Acidobacteriota</taxon>
        <taxon>Terriglobia</taxon>
        <taxon>Terriglobales</taxon>
        <taxon>Candidatus Korobacteraceae</taxon>
        <taxon>Candidatus Korobacter</taxon>
    </lineage>
</organism>
<dbReference type="Proteomes" id="UP000002432">
    <property type="component" value="Chromosome"/>
</dbReference>
<name>Q1IRX0_KORVE</name>
<dbReference type="STRING" id="204669.Acid345_1378"/>
<dbReference type="KEGG" id="aba:Acid345_1378"/>
<evidence type="ECO:0000313" key="2">
    <source>
        <dbReference type="Proteomes" id="UP000002432"/>
    </source>
</evidence>
<dbReference type="eggNOG" id="ENOG502Z8K2">
    <property type="taxonomic scope" value="Bacteria"/>
</dbReference>
<accession>Q1IRX0</accession>
<dbReference type="HOGENOM" id="CLU_823426_0_0_0"/>
<dbReference type="OrthoDB" id="480006at2"/>
<dbReference type="AlphaFoldDB" id="Q1IRX0"/>
<keyword evidence="2" id="KW-1185">Reference proteome</keyword>
<gene>
    <name evidence="1" type="ordered locus">Acid345_1378</name>
</gene>
<dbReference type="RefSeq" id="WP_011522182.1">
    <property type="nucleotide sequence ID" value="NC_008009.1"/>
</dbReference>
<reference evidence="1 2" key="1">
    <citation type="journal article" date="2009" name="Appl. Environ. Microbiol.">
        <title>Three genomes from the phylum Acidobacteria provide insight into the lifestyles of these microorganisms in soils.</title>
        <authorList>
            <person name="Ward N.L."/>
            <person name="Challacombe J.F."/>
            <person name="Janssen P.H."/>
            <person name="Henrissat B."/>
            <person name="Coutinho P.M."/>
            <person name="Wu M."/>
            <person name="Xie G."/>
            <person name="Haft D.H."/>
            <person name="Sait M."/>
            <person name="Badger J."/>
            <person name="Barabote R.D."/>
            <person name="Bradley B."/>
            <person name="Brettin T.S."/>
            <person name="Brinkac L.M."/>
            <person name="Bruce D."/>
            <person name="Creasy T."/>
            <person name="Daugherty S.C."/>
            <person name="Davidsen T.M."/>
            <person name="DeBoy R.T."/>
            <person name="Detter J.C."/>
            <person name="Dodson R.J."/>
            <person name="Durkin A.S."/>
            <person name="Ganapathy A."/>
            <person name="Gwinn-Giglio M."/>
            <person name="Han C.S."/>
            <person name="Khouri H."/>
            <person name="Kiss H."/>
            <person name="Kothari S.P."/>
            <person name="Madupu R."/>
            <person name="Nelson K.E."/>
            <person name="Nelson W.C."/>
            <person name="Paulsen I."/>
            <person name="Penn K."/>
            <person name="Ren Q."/>
            <person name="Rosovitz M.J."/>
            <person name="Selengut J.D."/>
            <person name="Shrivastava S."/>
            <person name="Sullivan S.A."/>
            <person name="Tapia R."/>
            <person name="Thompson L.S."/>
            <person name="Watkins K.L."/>
            <person name="Yang Q."/>
            <person name="Yu C."/>
            <person name="Zafar N."/>
            <person name="Zhou L."/>
            <person name="Kuske C.R."/>
        </authorList>
    </citation>
    <scope>NUCLEOTIDE SEQUENCE [LARGE SCALE GENOMIC DNA]</scope>
    <source>
        <strain evidence="1 2">Ellin345</strain>
    </source>
</reference>
<protein>
    <submittedName>
        <fullName evidence="1">Uncharacterized protein</fullName>
    </submittedName>
</protein>